<dbReference type="GO" id="GO:0006635">
    <property type="term" value="P:fatty acid beta-oxidation"/>
    <property type="evidence" value="ECO:0007669"/>
    <property type="project" value="TreeGrafter"/>
</dbReference>
<dbReference type="InterPro" id="IPR029045">
    <property type="entry name" value="ClpP/crotonase-like_dom_sf"/>
</dbReference>
<name>A0A221MIC7_9BACI</name>
<evidence type="ECO:0000313" key="1">
    <source>
        <dbReference type="EMBL" id="ASN07395.1"/>
    </source>
</evidence>
<dbReference type="GO" id="GO:0003824">
    <property type="term" value="F:catalytic activity"/>
    <property type="evidence" value="ECO:0007669"/>
    <property type="project" value="UniProtKB-ARBA"/>
</dbReference>
<dbReference type="PANTHER" id="PTHR11941">
    <property type="entry name" value="ENOYL-COA HYDRATASE-RELATED"/>
    <property type="match status" value="1"/>
</dbReference>
<dbReference type="OrthoDB" id="9775794at2"/>
<dbReference type="InterPro" id="IPR001753">
    <property type="entry name" value="Enoyl-CoA_hydra/iso"/>
</dbReference>
<dbReference type="KEGG" id="vne:CFK40_13000"/>
<dbReference type="Pfam" id="PF00378">
    <property type="entry name" value="ECH_1"/>
    <property type="match status" value="1"/>
</dbReference>
<accession>A0A221MIC7</accession>
<keyword evidence="2" id="KW-1185">Reference proteome</keyword>
<dbReference type="Gene3D" id="3.90.226.10">
    <property type="entry name" value="2-enoyl-CoA Hydratase, Chain A, domain 1"/>
    <property type="match status" value="1"/>
</dbReference>
<gene>
    <name evidence="1" type="ORF">CFK40_13000</name>
</gene>
<dbReference type="AlphaFoldDB" id="A0A221MIC7"/>
<dbReference type="Proteomes" id="UP000204391">
    <property type="component" value="Chromosome"/>
</dbReference>
<dbReference type="CDD" id="cd06558">
    <property type="entry name" value="crotonase-like"/>
    <property type="match status" value="1"/>
</dbReference>
<dbReference type="EMBL" id="CP022437">
    <property type="protein sequence ID" value="ASN07395.1"/>
    <property type="molecule type" value="Genomic_DNA"/>
</dbReference>
<proteinExistence type="predicted"/>
<sequence>MFKTIQYETFSEGYSMITLNRPEKRNAISTEMARELREAIKLAREETIKFLVITGSGDNAFCAGGDLKDLHGDLTPADAFHQLYAMKEVLFDIVSFPVPTICLLNGDAVGGGCEIATACDFRIARESTEFGFVQTKLGITPGWGGGALLYEKVHSSFAYSWLIDAEVYDALFLKDKGWVHRIVPTEKWHDRTEILAVYISKSVAQMEILDKQYKQKVGVLGLSALMDEEVRNCAKLWDSEEHVDAVNKFLAEKG</sequence>
<protein>
    <submittedName>
        <fullName evidence="1">Enoyl-CoA hydratase</fullName>
    </submittedName>
</protein>
<reference evidence="1 2" key="1">
    <citation type="journal article" date="2003" name="Int. J. Syst. Evol. Microbiol.">
        <title>Virgibacillus carmonensis sp. nov., Virgibacillus necropolis sp. nov. and Virgibacillus picturae sp. nov., three novel species isolated from deteriorated mural paintings, transfer of the species of the genus salibacillus to Virgibacillus, as Virgibacillus marismortui comb. nov. and Virgibacillus salexigens comb. nov., and emended description of the genus Virgibacillus.</title>
        <authorList>
            <person name="Heyrman J."/>
            <person name="Logan N.A."/>
            <person name="Busse H.J."/>
            <person name="Balcaen A."/>
            <person name="Lebbe L."/>
            <person name="Rodriguez-Diaz M."/>
            <person name="Swings J."/>
            <person name="De Vos P."/>
        </authorList>
    </citation>
    <scope>NUCLEOTIDE SEQUENCE [LARGE SCALE GENOMIC DNA]</scope>
    <source>
        <strain evidence="1 2">LMG 19488</strain>
    </source>
</reference>
<evidence type="ECO:0000313" key="2">
    <source>
        <dbReference type="Proteomes" id="UP000204391"/>
    </source>
</evidence>
<organism evidence="1 2">
    <name type="scientific">Virgibacillus necropolis</name>
    <dbReference type="NCBI Taxonomy" id="163877"/>
    <lineage>
        <taxon>Bacteria</taxon>
        <taxon>Bacillati</taxon>
        <taxon>Bacillota</taxon>
        <taxon>Bacilli</taxon>
        <taxon>Bacillales</taxon>
        <taxon>Bacillaceae</taxon>
        <taxon>Virgibacillus</taxon>
    </lineage>
</organism>
<dbReference type="SUPFAM" id="SSF52096">
    <property type="entry name" value="ClpP/crotonase"/>
    <property type="match status" value="1"/>
</dbReference>
<dbReference type="PANTHER" id="PTHR11941:SF54">
    <property type="entry name" value="ENOYL-COA HYDRATASE, MITOCHONDRIAL"/>
    <property type="match status" value="1"/>
</dbReference>